<name>A0A2T1C2P9_9CYAN</name>
<evidence type="ECO:0000256" key="6">
    <source>
        <dbReference type="ARBA" id="ARBA00022989"/>
    </source>
</evidence>
<evidence type="ECO:0000256" key="11">
    <source>
        <dbReference type="RuleBase" id="RU003472"/>
    </source>
</evidence>
<dbReference type="GO" id="GO:0031676">
    <property type="term" value="C:plasma membrane-derived thylakoid membrane"/>
    <property type="evidence" value="ECO:0007669"/>
    <property type="project" value="UniProtKB-SubCell"/>
</dbReference>
<comment type="subcellular location">
    <subcellularLocation>
        <location evidence="10">Cellular thylakoid membrane</location>
        <topology evidence="10">Multi-pass membrane protein</topology>
    </subcellularLocation>
    <subcellularLocation>
        <location evidence="1">Membrane</location>
        <topology evidence="1">Multi-pass membrane protein</topology>
    </subcellularLocation>
</comment>
<feature type="transmembrane region" description="Helical" evidence="12">
    <location>
        <begin position="7"/>
        <end position="31"/>
    </location>
</feature>
<dbReference type="SUPFAM" id="SSF161055">
    <property type="entry name" value="PsbZ-like"/>
    <property type="match status" value="1"/>
</dbReference>
<dbReference type="Pfam" id="PF01737">
    <property type="entry name" value="Ycf9"/>
    <property type="match status" value="1"/>
</dbReference>
<evidence type="ECO:0000256" key="9">
    <source>
        <dbReference type="ARBA" id="ARBA00023276"/>
    </source>
</evidence>
<evidence type="ECO:0000256" key="1">
    <source>
        <dbReference type="ARBA" id="ARBA00004141"/>
    </source>
</evidence>
<gene>
    <name evidence="10 13" type="primary">psbZ</name>
    <name evidence="13" type="ORF">C7B64_12560</name>
</gene>
<sequence>MSFIFGLLFNLALTALVVLSFVMVVGVPVAYASPQSWDRSKQLIWLGSIAWGALVIVVGVLNFLVV</sequence>
<proteinExistence type="inferred from homology"/>
<keyword evidence="7 10" id="KW-0793">Thylakoid</keyword>
<comment type="function">
    <text evidence="11">Controls the interaction of photosystem II (PSII) cores with the light-harvesting antenna, regulates electron flow through the 2 photosystem reaction centers. PSII is a light-driven water plastoquinone oxidoreductase, using light energy to abstract electrons from H(2)O, generating a proton gradient subsequently used for ATP formation.</text>
</comment>
<dbReference type="PANTHER" id="PTHR34971:SF2">
    <property type="entry name" value="PHOTOSYSTEM II REACTION CENTER PROTEIN Z"/>
    <property type="match status" value="1"/>
</dbReference>
<evidence type="ECO:0000256" key="5">
    <source>
        <dbReference type="ARBA" id="ARBA00022692"/>
    </source>
</evidence>
<comment type="caution">
    <text evidence="13">The sequence shown here is derived from an EMBL/GenBank/DDBJ whole genome shotgun (WGS) entry which is preliminary data.</text>
</comment>
<feature type="transmembrane region" description="Helical" evidence="12">
    <location>
        <begin position="43"/>
        <end position="65"/>
    </location>
</feature>
<keyword evidence="14" id="KW-1185">Reference proteome</keyword>
<keyword evidence="5 10" id="KW-0812">Transmembrane</keyword>
<dbReference type="InterPro" id="IPR002644">
    <property type="entry name" value="PSII_PsbZ"/>
</dbReference>
<dbReference type="Gene3D" id="1.10.287.740">
    <property type="entry name" value="Photosystem II PsbZ, reaction centre"/>
    <property type="match status" value="1"/>
</dbReference>
<dbReference type="GO" id="GO:0042549">
    <property type="term" value="P:photosystem II stabilization"/>
    <property type="evidence" value="ECO:0007669"/>
    <property type="project" value="InterPro"/>
</dbReference>
<dbReference type="InterPro" id="IPR036512">
    <property type="entry name" value="PSII_PsbZ_sf"/>
</dbReference>
<protein>
    <recommendedName>
        <fullName evidence="10 11">Photosystem II reaction center protein Z</fullName>
        <shortName evidence="10">PSII-Z</shortName>
    </recommendedName>
</protein>
<evidence type="ECO:0000256" key="8">
    <source>
        <dbReference type="ARBA" id="ARBA00023136"/>
    </source>
</evidence>
<dbReference type="GO" id="GO:0009539">
    <property type="term" value="C:photosystem II reaction center"/>
    <property type="evidence" value="ECO:0007669"/>
    <property type="project" value="InterPro"/>
</dbReference>
<dbReference type="Proteomes" id="UP000238762">
    <property type="component" value="Unassembled WGS sequence"/>
</dbReference>
<evidence type="ECO:0000313" key="13">
    <source>
        <dbReference type="EMBL" id="PSB02555.1"/>
    </source>
</evidence>
<comment type="function">
    <text evidence="10">May control the interaction of photosystem II (PSII) cores with the light-harvesting antenna, regulates electron flow through the 2 photosystem reaction centers. PSII is a light-driven water plastoquinone oxidoreductase, using light energy to abstract electrons from H(2)O, generating a proton gradient subsequently used for ATP formation.</text>
</comment>
<keyword evidence="6 10" id="KW-1133">Transmembrane helix</keyword>
<keyword evidence="9 10" id="KW-0604">Photosystem II</keyword>
<comment type="subunit">
    <text evidence="10">PSII is composed of 1 copy each of membrane proteins PsbA, PsbB, PsbC, PsbD, PsbE, PsbF, PsbH, PsbI, PsbJ, PsbK, PsbL, PsbM, PsbT, PsbX, PsbY, PsbZ, Psb30/Ycf12, peripheral proteins PsbO, CyanoQ (PsbQ), PsbU, PsbV and a large number of cofactors. It forms dimeric complexes.</text>
</comment>
<evidence type="ECO:0000256" key="3">
    <source>
        <dbReference type="ARBA" id="ARBA00022469"/>
    </source>
</evidence>
<keyword evidence="4 10" id="KW-0602">Photosynthesis</keyword>
<organism evidence="13 14">
    <name type="scientific">Merismopedia glauca CCAP 1448/3</name>
    <dbReference type="NCBI Taxonomy" id="1296344"/>
    <lineage>
        <taxon>Bacteria</taxon>
        <taxon>Bacillati</taxon>
        <taxon>Cyanobacteriota</taxon>
        <taxon>Cyanophyceae</taxon>
        <taxon>Synechococcales</taxon>
        <taxon>Merismopediaceae</taxon>
        <taxon>Merismopedia</taxon>
    </lineage>
</organism>
<evidence type="ECO:0000256" key="12">
    <source>
        <dbReference type="SAM" id="Phobius"/>
    </source>
</evidence>
<accession>A0A2T1C2P9</accession>
<evidence type="ECO:0000256" key="7">
    <source>
        <dbReference type="ARBA" id="ARBA00023078"/>
    </source>
</evidence>
<dbReference type="HAMAP" id="MF_00644">
    <property type="entry name" value="PSII_PsbZ"/>
    <property type="match status" value="1"/>
</dbReference>
<dbReference type="AlphaFoldDB" id="A0A2T1C2P9"/>
<dbReference type="PANTHER" id="PTHR34971">
    <property type="entry name" value="PHOTOSYSTEM II REACTION CENTER PROTEIN Z"/>
    <property type="match status" value="1"/>
</dbReference>
<evidence type="ECO:0000256" key="4">
    <source>
        <dbReference type="ARBA" id="ARBA00022531"/>
    </source>
</evidence>
<evidence type="ECO:0000256" key="10">
    <source>
        <dbReference type="HAMAP-Rule" id="MF_00644"/>
    </source>
</evidence>
<dbReference type="NCBIfam" id="TIGR03043">
    <property type="entry name" value="PS_II_psbZ"/>
    <property type="match status" value="1"/>
</dbReference>
<comment type="similarity">
    <text evidence="2 10 11">Belongs to the PsbZ family.</text>
</comment>
<reference evidence="13 14" key="1">
    <citation type="submission" date="2018-02" db="EMBL/GenBank/DDBJ databases">
        <authorList>
            <person name="Cohen D.B."/>
            <person name="Kent A.D."/>
        </authorList>
    </citation>
    <scope>NUCLEOTIDE SEQUENCE [LARGE SCALE GENOMIC DNA]</scope>
    <source>
        <strain evidence="13 14">CCAP 1448/3</strain>
    </source>
</reference>
<evidence type="ECO:0000256" key="2">
    <source>
        <dbReference type="ARBA" id="ARBA00008367"/>
    </source>
</evidence>
<keyword evidence="3 10" id="KW-0674">Reaction center</keyword>
<keyword evidence="8 10" id="KW-0472">Membrane</keyword>
<evidence type="ECO:0000313" key="14">
    <source>
        <dbReference type="Proteomes" id="UP000238762"/>
    </source>
</evidence>
<dbReference type="EMBL" id="PVWJ01000056">
    <property type="protein sequence ID" value="PSB02555.1"/>
    <property type="molecule type" value="Genomic_DNA"/>
</dbReference>
<dbReference type="RefSeq" id="WP_106289000.1">
    <property type="nucleotide sequence ID" value="NZ_CAWNTC010000054.1"/>
</dbReference>
<reference evidence="13 14" key="2">
    <citation type="submission" date="2018-03" db="EMBL/GenBank/DDBJ databases">
        <title>The ancient ancestry and fast evolution of plastids.</title>
        <authorList>
            <person name="Moore K.R."/>
            <person name="Magnabosco C."/>
            <person name="Momper L."/>
            <person name="Gold D.A."/>
            <person name="Bosak T."/>
            <person name="Fournier G.P."/>
        </authorList>
    </citation>
    <scope>NUCLEOTIDE SEQUENCE [LARGE SCALE GENOMIC DNA]</scope>
    <source>
        <strain evidence="13 14">CCAP 1448/3</strain>
    </source>
</reference>
<dbReference type="GO" id="GO:0015979">
    <property type="term" value="P:photosynthesis"/>
    <property type="evidence" value="ECO:0007669"/>
    <property type="project" value="UniProtKB-UniRule"/>
</dbReference>